<proteinExistence type="predicted"/>
<dbReference type="Proteomes" id="UP001567537">
    <property type="component" value="Unassembled WGS sequence"/>
</dbReference>
<dbReference type="RefSeq" id="WP_371244219.1">
    <property type="nucleotide sequence ID" value="NZ_JAHWZY010000059.1"/>
</dbReference>
<comment type="caution">
    <text evidence="1">The sequence shown here is derived from an EMBL/GenBank/DDBJ whole genome shotgun (WGS) entry which is preliminary data.</text>
</comment>
<protein>
    <submittedName>
        <fullName evidence="1">Uncharacterized protein</fullName>
    </submittedName>
</protein>
<dbReference type="EMBL" id="JAHWZY010000059">
    <property type="protein sequence ID" value="MEZ3182978.1"/>
    <property type="molecule type" value="Genomic_DNA"/>
</dbReference>
<name>A0ABV4JAW6_9ACTN</name>
<keyword evidence="2" id="KW-1185">Reference proteome</keyword>
<organism evidence="1 2">
    <name type="scientific">Streptomyces pimonensis</name>
    <dbReference type="NCBI Taxonomy" id="2860288"/>
    <lineage>
        <taxon>Bacteria</taxon>
        <taxon>Bacillati</taxon>
        <taxon>Actinomycetota</taxon>
        <taxon>Actinomycetes</taxon>
        <taxon>Kitasatosporales</taxon>
        <taxon>Streptomycetaceae</taxon>
        <taxon>Streptomyces</taxon>
    </lineage>
</organism>
<gene>
    <name evidence="1" type="ORF">KYY02_31260</name>
</gene>
<evidence type="ECO:0000313" key="1">
    <source>
        <dbReference type="EMBL" id="MEZ3182978.1"/>
    </source>
</evidence>
<evidence type="ECO:0000313" key="2">
    <source>
        <dbReference type="Proteomes" id="UP001567537"/>
    </source>
</evidence>
<accession>A0ABV4JAW6</accession>
<reference evidence="1 2" key="1">
    <citation type="journal article" date="2021" name="Res Sq">
        <title>Streptomyces Pimoensis sp. nov., Isolated From the Taklimakan Desert in Xinjiang, China.</title>
        <authorList>
            <person name="Zhang P."/>
            <person name="Luo X."/>
            <person name="Luo X."/>
            <person name="Liu Z."/>
            <person name="Xia Z."/>
            <person name="Wan C."/>
            <person name="zhang L."/>
        </authorList>
    </citation>
    <scope>NUCLEOTIDE SEQUENCE [LARGE SCALE GENOMIC DNA]</scope>
    <source>
        <strain evidence="1 2">TRM75549</strain>
    </source>
</reference>
<sequence length="50" mass="5671">MRDRINSAAAEDACPLCGYWRCRCGEVLRATDSDPDMDEALRRVRQGGKR</sequence>